<keyword evidence="1" id="KW-0812">Transmembrane</keyword>
<keyword evidence="1" id="KW-1133">Transmembrane helix</keyword>
<reference evidence="2 3" key="1">
    <citation type="submission" date="2018-09" db="EMBL/GenBank/DDBJ databases">
        <title>Genomic Encyclopedia of Archaeal and Bacterial Type Strains, Phase II (KMG-II): from individual species to whole genera.</title>
        <authorList>
            <person name="Goeker M."/>
        </authorList>
    </citation>
    <scope>NUCLEOTIDE SEQUENCE [LARGE SCALE GENOMIC DNA]</scope>
    <source>
        <strain evidence="2 3">DSM 17008</strain>
    </source>
</reference>
<keyword evidence="1" id="KW-0472">Membrane</keyword>
<protein>
    <submittedName>
        <fullName evidence="2">Uncharacterized protein</fullName>
    </submittedName>
</protein>
<dbReference type="AlphaFoldDB" id="A0A419V6H6"/>
<dbReference type="Proteomes" id="UP000285120">
    <property type="component" value="Unassembled WGS sequence"/>
</dbReference>
<sequence length="66" mass="7988">METNHKECVYNVKELDYTEIRYIRERGWTMEGFAYLVMQIFTAIYFFGTFAAILFVGKVWKKRNGY</sequence>
<evidence type="ECO:0000256" key="1">
    <source>
        <dbReference type="SAM" id="Phobius"/>
    </source>
</evidence>
<comment type="caution">
    <text evidence="2">The sequence shown here is derived from an EMBL/GenBank/DDBJ whole genome shotgun (WGS) entry which is preliminary data.</text>
</comment>
<keyword evidence="3" id="KW-1185">Reference proteome</keyword>
<accession>A0A419V6H6</accession>
<dbReference type="RefSeq" id="WP_120192462.1">
    <property type="nucleotide sequence ID" value="NZ_RAPK01000007.1"/>
</dbReference>
<name>A0A419V6H6_9BACL</name>
<feature type="transmembrane region" description="Helical" evidence="1">
    <location>
        <begin position="33"/>
        <end position="56"/>
    </location>
</feature>
<evidence type="ECO:0000313" key="3">
    <source>
        <dbReference type="Proteomes" id="UP000285120"/>
    </source>
</evidence>
<organism evidence="2 3">
    <name type="scientific">Sinobaca qinghaiensis</name>
    <dbReference type="NCBI Taxonomy" id="342944"/>
    <lineage>
        <taxon>Bacteria</taxon>
        <taxon>Bacillati</taxon>
        <taxon>Bacillota</taxon>
        <taxon>Bacilli</taxon>
        <taxon>Bacillales</taxon>
        <taxon>Sporolactobacillaceae</taxon>
        <taxon>Sinobaca</taxon>
    </lineage>
</organism>
<gene>
    <name evidence="2" type="ORF">ATL39_1295</name>
</gene>
<evidence type="ECO:0000313" key="2">
    <source>
        <dbReference type="EMBL" id="RKD75594.1"/>
    </source>
</evidence>
<dbReference type="EMBL" id="RAPK01000007">
    <property type="protein sequence ID" value="RKD75594.1"/>
    <property type="molecule type" value="Genomic_DNA"/>
</dbReference>
<proteinExistence type="predicted"/>